<dbReference type="GO" id="GO:0022857">
    <property type="term" value="F:transmembrane transporter activity"/>
    <property type="evidence" value="ECO:0007669"/>
    <property type="project" value="TreeGrafter"/>
</dbReference>
<evidence type="ECO:0000313" key="7">
    <source>
        <dbReference type="Proteomes" id="UP000181909"/>
    </source>
</evidence>
<dbReference type="InterPro" id="IPR036259">
    <property type="entry name" value="MFS_trans_sf"/>
</dbReference>
<gene>
    <name evidence="6" type="ORF">SAMN02787144_102650</name>
</gene>
<dbReference type="AlphaFoldDB" id="A0A1K2F1H8"/>
<evidence type="ECO:0000256" key="2">
    <source>
        <dbReference type="ARBA" id="ARBA00022448"/>
    </source>
</evidence>
<dbReference type="STRING" id="1893.SAMN02787144_102650"/>
<evidence type="ECO:0008006" key="8">
    <source>
        <dbReference type="Google" id="ProtNLM"/>
    </source>
</evidence>
<dbReference type="SUPFAM" id="SSF103473">
    <property type="entry name" value="MFS general substrate transporter"/>
    <property type="match status" value="1"/>
</dbReference>
<accession>A0A1K2F1H8</accession>
<dbReference type="PANTHER" id="PTHR23501:SF191">
    <property type="entry name" value="VACUOLAR BASIC AMINO ACID TRANSPORTER 4"/>
    <property type="match status" value="1"/>
</dbReference>
<organism evidence="6 7">
    <name type="scientific">Streptomyces atratus</name>
    <dbReference type="NCBI Taxonomy" id="1893"/>
    <lineage>
        <taxon>Bacteria</taxon>
        <taxon>Bacillati</taxon>
        <taxon>Actinomycetota</taxon>
        <taxon>Actinomycetes</taxon>
        <taxon>Kitasatosporales</taxon>
        <taxon>Streptomycetaceae</taxon>
        <taxon>Streptomyces</taxon>
    </lineage>
</organism>
<reference evidence="6 7" key="1">
    <citation type="submission" date="2016-11" db="EMBL/GenBank/DDBJ databases">
        <authorList>
            <person name="Jaros S."/>
            <person name="Januszkiewicz K."/>
            <person name="Wedrychowicz H."/>
        </authorList>
    </citation>
    <scope>NUCLEOTIDE SEQUENCE [LARGE SCALE GENOMIC DNA]</scope>
    <source>
        <strain evidence="6 7">OK807</strain>
    </source>
</reference>
<dbReference type="Gene3D" id="1.20.1250.20">
    <property type="entry name" value="MFS general substrate transporter like domains"/>
    <property type="match status" value="1"/>
</dbReference>
<sequence length="114" mass="11985">MSAARPTVMTDRQRVIGFVLCIATILLAVLDTNIVSAATVPIASDLDPVHGVDKIPWLIAAYQLAATAALPLYGKLCDVLGTMGRLCLVPMAIGMAAVNAAEFTTPQSLTPLHR</sequence>
<dbReference type="Proteomes" id="UP000181909">
    <property type="component" value="Unassembled WGS sequence"/>
</dbReference>
<proteinExistence type="predicted"/>
<dbReference type="GO" id="GO:0005886">
    <property type="term" value="C:plasma membrane"/>
    <property type="evidence" value="ECO:0007669"/>
    <property type="project" value="UniProtKB-SubCell"/>
</dbReference>
<protein>
    <recommendedName>
        <fullName evidence="8">Major Facilitator Superfamily protein</fullName>
    </recommendedName>
</protein>
<keyword evidence="4" id="KW-1133">Transmembrane helix</keyword>
<keyword evidence="3" id="KW-0812">Transmembrane</keyword>
<evidence type="ECO:0000313" key="6">
    <source>
        <dbReference type="EMBL" id="SFY41016.1"/>
    </source>
</evidence>
<evidence type="ECO:0000256" key="4">
    <source>
        <dbReference type="ARBA" id="ARBA00022989"/>
    </source>
</evidence>
<keyword evidence="5" id="KW-0472">Membrane</keyword>
<keyword evidence="2" id="KW-0813">Transport</keyword>
<dbReference type="EMBL" id="FPJO01000026">
    <property type="protein sequence ID" value="SFY41016.1"/>
    <property type="molecule type" value="Genomic_DNA"/>
</dbReference>
<comment type="subcellular location">
    <subcellularLocation>
        <location evidence="1">Cell inner membrane</location>
        <topology evidence="1">Multi-pass membrane protein</topology>
    </subcellularLocation>
</comment>
<name>A0A1K2F1H8_STRAR</name>
<evidence type="ECO:0000256" key="3">
    <source>
        <dbReference type="ARBA" id="ARBA00022692"/>
    </source>
</evidence>
<evidence type="ECO:0000256" key="1">
    <source>
        <dbReference type="ARBA" id="ARBA00004429"/>
    </source>
</evidence>
<dbReference type="PANTHER" id="PTHR23501">
    <property type="entry name" value="MAJOR FACILITATOR SUPERFAMILY"/>
    <property type="match status" value="1"/>
</dbReference>
<evidence type="ECO:0000256" key="5">
    <source>
        <dbReference type="ARBA" id="ARBA00023136"/>
    </source>
</evidence>